<keyword evidence="2" id="KW-1003">Cell membrane</keyword>
<dbReference type="Pfam" id="PF13231">
    <property type="entry name" value="PMT_2"/>
    <property type="match status" value="1"/>
</dbReference>
<gene>
    <name evidence="10" type="ORF">JNB85_26310</name>
</gene>
<accession>A0ABS7H0X8</accession>
<comment type="caution">
    <text evidence="10">The sequence shown here is derived from an EMBL/GenBank/DDBJ whole genome shotgun (WGS) entry which is preliminary data.</text>
</comment>
<feature type="domain" description="Glycosyltransferase RgtA/B/C/D-like" evidence="9">
    <location>
        <begin position="55"/>
        <end position="216"/>
    </location>
</feature>
<evidence type="ECO:0000256" key="5">
    <source>
        <dbReference type="ARBA" id="ARBA00022692"/>
    </source>
</evidence>
<keyword evidence="4" id="KW-0808">Transferase</keyword>
<feature type="transmembrane region" description="Helical" evidence="8">
    <location>
        <begin position="197"/>
        <end position="216"/>
    </location>
</feature>
<dbReference type="PANTHER" id="PTHR33908">
    <property type="entry name" value="MANNOSYLTRANSFERASE YKCB-RELATED"/>
    <property type="match status" value="1"/>
</dbReference>
<feature type="transmembrane region" description="Helical" evidence="8">
    <location>
        <begin position="174"/>
        <end position="190"/>
    </location>
</feature>
<reference evidence="10 11" key="1">
    <citation type="journal article" date="2021" name="MBio">
        <title>Poor Competitiveness of Bradyrhizobium in Pigeon Pea Root Colonization in Indian Soils.</title>
        <authorList>
            <person name="Chalasani D."/>
            <person name="Basu A."/>
            <person name="Pullabhotla S.V.S.R.N."/>
            <person name="Jorrin B."/>
            <person name="Neal A.L."/>
            <person name="Poole P.S."/>
            <person name="Podile A.R."/>
            <person name="Tkacz A."/>
        </authorList>
    </citation>
    <scope>NUCLEOTIDE SEQUENCE [LARGE SCALE GENOMIC DNA]</scope>
    <source>
        <strain evidence="10 11">HU56</strain>
    </source>
</reference>
<proteinExistence type="predicted"/>
<feature type="transmembrane region" description="Helical" evidence="8">
    <location>
        <begin position="249"/>
        <end position="271"/>
    </location>
</feature>
<organism evidence="10 11">
    <name type="scientific">Rhizobium mesosinicum</name>
    <dbReference type="NCBI Taxonomy" id="335017"/>
    <lineage>
        <taxon>Bacteria</taxon>
        <taxon>Pseudomonadati</taxon>
        <taxon>Pseudomonadota</taxon>
        <taxon>Alphaproteobacteria</taxon>
        <taxon>Hyphomicrobiales</taxon>
        <taxon>Rhizobiaceae</taxon>
        <taxon>Rhizobium/Agrobacterium group</taxon>
        <taxon>Rhizobium</taxon>
    </lineage>
</organism>
<keyword evidence="7 8" id="KW-0472">Membrane</keyword>
<dbReference type="InterPro" id="IPR038731">
    <property type="entry name" value="RgtA/B/C-like"/>
</dbReference>
<feature type="transmembrane region" description="Helical" evidence="8">
    <location>
        <begin position="127"/>
        <end position="145"/>
    </location>
</feature>
<dbReference type="EMBL" id="JAEUAK010000013">
    <property type="protein sequence ID" value="MBW9055928.1"/>
    <property type="molecule type" value="Genomic_DNA"/>
</dbReference>
<feature type="transmembrane region" description="Helical" evidence="8">
    <location>
        <begin position="345"/>
        <end position="366"/>
    </location>
</feature>
<keyword evidence="5 8" id="KW-0812">Transmembrane</keyword>
<keyword evidence="6 8" id="KW-1133">Transmembrane helix</keyword>
<evidence type="ECO:0000256" key="2">
    <source>
        <dbReference type="ARBA" id="ARBA00022475"/>
    </source>
</evidence>
<evidence type="ECO:0000256" key="7">
    <source>
        <dbReference type="ARBA" id="ARBA00023136"/>
    </source>
</evidence>
<evidence type="ECO:0000256" key="6">
    <source>
        <dbReference type="ARBA" id="ARBA00022989"/>
    </source>
</evidence>
<comment type="subcellular location">
    <subcellularLocation>
        <location evidence="1">Cell membrane</location>
        <topology evidence="1">Multi-pass membrane protein</topology>
    </subcellularLocation>
</comment>
<evidence type="ECO:0000256" key="4">
    <source>
        <dbReference type="ARBA" id="ARBA00022679"/>
    </source>
</evidence>
<sequence length="496" mass="54014">MLLRIGSSLPAAMLFLAAYFIIHALIRIALPDTLGLDESEQAFFSQYLFLGYGPQPPFYNWLQYAVVSVAGLSIWTLVIPKNIILFLCYVFYGLAAREALKDRALAAVAMLSLITLPQVGFLAQRELTHTVALLVATGLFLYGLFRTLQKPTFTSYLLVGAAAGIGVISKYNFAILPAAALLAVLADRDWRRRLFDWRVLAAIAIGVLIVLPHALWLKDNIDSASTATLQRMTARHEASSAILRIGQGLVSLVVAVIGFSALPVVLFAAAFRRDLLRALRATSPMIRLIERMMAASLLAVALVVVGGASHIHERWLDPFLLVLPIYMLLKMQAAGIDLSIGIRRFLPVVPVAMVIIVTVLTVRIVGAQYVGNYPILNAPMAGFASELTASRKPNLVIASNKYLAGNFRLQLPDVPTVLPDFPDTAATDYANTKGPVLVLWRGPSDKDATMTADFAARLKAAGIEVTQANTLAMPYLFGHWKHTFAIGYAWIEGGAK</sequence>
<evidence type="ECO:0000313" key="11">
    <source>
        <dbReference type="Proteomes" id="UP000717752"/>
    </source>
</evidence>
<evidence type="ECO:0000259" key="9">
    <source>
        <dbReference type="Pfam" id="PF13231"/>
    </source>
</evidence>
<dbReference type="Proteomes" id="UP000717752">
    <property type="component" value="Unassembled WGS sequence"/>
</dbReference>
<feature type="transmembrane region" description="Helical" evidence="8">
    <location>
        <begin position="61"/>
        <end position="92"/>
    </location>
</feature>
<evidence type="ECO:0000256" key="8">
    <source>
        <dbReference type="SAM" id="Phobius"/>
    </source>
</evidence>
<dbReference type="RefSeq" id="WP_220337366.1">
    <property type="nucleotide sequence ID" value="NZ_JAEUAK010000013.1"/>
</dbReference>
<feature type="transmembrane region" description="Helical" evidence="8">
    <location>
        <begin position="292"/>
        <end position="312"/>
    </location>
</feature>
<evidence type="ECO:0000313" key="10">
    <source>
        <dbReference type="EMBL" id="MBW9055928.1"/>
    </source>
</evidence>
<evidence type="ECO:0000256" key="3">
    <source>
        <dbReference type="ARBA" id="ARBA00022676"/>
    </source>
</evidence>
<name>A0ABS7H0X8_9HYPH</name>
<keyword evidence="11" id="KW-1185">Reference proteome</keyword>
<evidence type="ECO:0000256" key="1">
    <source>
        <dbReference type="ARBA" id="ARBA00004651"/>
    </source>
</evidence>
<keyword evidence="3" id="KW-0328">Glycosyltransferase</keyword>
<feature type="transmembrane region" description="Helical" evidence="8">
    <location>
        <begin position="12"/>
        <end position="30"/>
    </location>
</feature>
<dbReference type="InterPro" id="IPR050297">
    <property type="entry name" value="LipidA_mod_glycosyltrf_83"/>
</dbReference>
<protein>
    <submittedName>
        <fullName evidence="10">Glycosyltransferase family 39 protein</fullName>
    </submittedName>
</protein>
<dbReference type="PANTHER" id="PTHR33908:SF11">
    <property type="entry name" value="MEMBRANE PROTEIN"/>
    <property type="match status" value="1"/>
</dbReference>